<evidence type="ECO:0000256" key="1">
    <source>
        <dbReference type="ARBA" id="ARBA00004651"/>
    </source>
</evidence>
<evidence type="ECO:0000256" key="5">
    <source>
        <dbReference type="ARBA" id="ARBA00023136"/>
    </source>
</evidence>
<evidence type="ECO:0000256" key="2">
    <source>
        <dbReference type="ARBA" id="ARBA00022475"/>
    </source>
</evidence>
<sequence length="393" mass="40242">MSDTPAIPWRSPTLHVVLASSLMGVMGVSLISPTLPAVQQALGVTETQVSLLLTAFSLPGIVLAPLIGILADRYGRRAVLVPCLVGYGLAGGSVVLVRNFEVILALRVVQGSAASGLVTLAVTLIGDAFAGRQRNQLMGINGAVISVGTASYPLLGGALAELTWTAPFALYLLGVPVGLLALRALPGREQSAGDGESTRGLDYFRGVVSAVPARRALLVYGTYVAVFVVLYGAVLTTLPLLLSQAYGLSPFGNGLILTASSVMTGLVSANNGRLAGRFSNERLVGFGFLAYGFGLLGVWLAGSPTETGLAILLFGTGMGLTLPSLDTATSSLAGREYRGGVTSLRTTAIRLGQTIGPPLFTTVAVVTGYRPLLFAASAATLAVGVVATAVLAR</sequence>
<feature type="transmembrane region" description="Helical" evidence="6">
    <location>
        <begin position="12"/>
        <end position="31"/>
    </location>
</feature>
<proteinExistence type="predicted"/>
<feature type="transmembrane region" description="Helical" evidence="6">
    <location>
        <begin position="137"/>
        <end position="156"/>
    </location>
</feature>
<evidence type="ECO:0000259" key="7">
    <source>
        <dbReference type="PROSITE" id="PS50850"/>
    </source>
</evidence>
<reference evidence="8 9" key="1">
    <citation type="journal article" date="2019" name="Int. J. Syst. Evol. Microbiol.">
        <title>The Global Catalogue of Microorganisms (GCM) 10K type strain sequencing project: providing services to taxonomists for standard genome sequencing and annotation.</title>
        <authorList>
            <consortium name="The Broad Institute Genomics Platform"/>
            <consortium name="The Broad Institute Genome Sequencing Center for Infectious Disease"/>
            <person name="Wu L."/>
            <person name="Ma J."/>
        </authorList>
    </citation>
    <scope>NUCLEOTIDE SEQUENCE [LARGE SCALE GENOMIC DNA]</scope>
    <source>
        <strain evidence="8 9">CGMCC 1.12237</strain>
    </source>
</reference>
<evidence type="ECO:0000256" key="6">
    <source>
        <dbReference type="SAM" id="Phobius"/>
    </source>
</evidence>
<keyword evidence="9" id="KW-1185">Reference proteome</keyword>
<dbReference type="RefSeq" id="WP_227229740.1">
    <property type="nucleotide sequence ID" value="NZ_JAJCVJ010000002.1"/>
</dbReference>
<keyword evidence="5 6" id="KW-0472">Membrane</keyword>
<dbReference type="InterPro" id="IPR020846">
    <property type="entry name" value="MFS_dom"/>
</dbReference>
<dbReference type="InterPro" id="IPR036259">
    <property type="entry name" value="MFS_trans_sf"/>
</dbReference>
<evidence type="ECO:0000313" key="8">
    <source>
        <dbReference type="EMBL" id="MFC5367487.1"/>
    </source>
</evidence>
<feature type="transmembrane region" description="Helical" evidence="6">
    <location>
        <begin position="103"/>
        <end position="125"/>
    </location>
</feature>
<comment type="caution">
    <text evidence="8">The sequence shown here is derived from an EMBL/GenBank/DDBJ whole genome shotgun (WGS) entry which is preliminary data.</text>
</comment>
<keyword evidence="2" id="KW-1003">Cell membrane</keyword>
<dbReference type="PRINTS" id="PR01035">
    <property type="entry name" value="TCRTETA"/>
</dbReference>
<evidence type="ECO:0000256" key="3">
    <source>
        <dbReference type="ARBA" id="ARBA00022692"/>
    </source>
</evidence>
<feature type="transmembrane region" description="Helical" evidence="6">
    <location>
        <begin position="308"/>
        <end position="328"/>
    </location>
</feature>
<keyword evidence="3 6" id="KW-0812">Transmembrane</keyword>
<dbReference type="AlphaFoldDB" id="A0ABD5RBW4"/>
<protein>
    <submittedName>
        <fullName evidence="8">MFS transporter</fullName>
    </submittedName>
</protein>
<dbReference type="PANTHER" id="PTHR43124:SF3">
    <property type="entry name" value="CHLORAMPHENICOL EFFLUX PUMP RV0191"/>
    <property type="match status" value="1"/>
</dbReference>
<dbReference type="PROSITE" id="PS50850">
    <property type="entry name" value="MFS"/>
    <property type="match status" value="1"/>
</dbReference>
<dbReference type="Proteomes" id="UP001596201">
    <property type="component" value="Unassembled WGS sequence"/>
</dbReference>
<name>A0ABD5RBW4_9EURY</name>
<feature type="transmembrane region" description="Helical" evidence="6">
    <location>
        <begin position="78"/>
        <end position="97"/>
    </location>
</feature>
<dbReference type="Gene3D" id="1.20.1250.20">
    <property type="entry name" value="MFS general substrate transporter like domains"/>
    <property type="match status" value="1"/>
</dbReference>
<dbReference type="InterPro" id="IPR050189">
    <property type="entry name" value="MFS_Efflux_Transporters"/>
</dbReference>
<feature type="transmembrane region" description="Helical" evidence="6">
    <location>
        <begin position="283"/>
        <end position="302"/>
    </location>
</feature>
<feature type="transmembrane region" description="Helical" evidence="6">
    <location>
        <begin position="348"/>
        <end position="366"/>
    </location>
</feature>
<organism evidence="8 9">
    <name type="scientific">Salinirubrum litoreum</name>
    <dbReference type="NCBI Taxonomy" id="1126234"/>
    <lineage>
        <taxon>Archaea</taxon>
        <taxon>Methanobacteriati</taxon>
        <taxon>Methanobacteriota</taxon>
        <taxon>Stenosarchaea group</taxon>
        <taxon>Halobacteria</taxon>
        <taxon>Halobacteriales</taxon>
        <taxon>Haloferacaceae</taxon>
        <taxon>Salinirubrum</taxon>
    </lineage>
</organism>
<feature type="transmembrane region" description="Helical" evidence="6">
    <location>
        <begin position="254"/>
        <end position="271"/>
    </location>
</feature>
<feature type="transmembrane region" description="Helical" evidence="6">
    <location>
        <begin position="162"/>
        <end position="182"/>
    </location>
</feature>
<gene>
    <name evidence="8" type="ORF">ACFPJ5_11100</name>
</gene>
<feature type="transmembrane region" description="Helical" evidence="6">
    <location>
        <begin position="372"/>
        <end position="392"/>
    </location>
</feature>
<dbReference type="InterPro" id="IPR001958">
    <property type="entry name" value="Tet-R_TetA/multi-R_MdtG-like"/>
</dbReference>
<dbReference type="EMBL" id="JBHSKX010000002">
    <property type="protein sequence ID" value="MFC5367487.1"/>
    <property type="molecule type" value="Genomic_DNA"/>
</dbReference>
<comment type="subcellular location">
    <subcellularLocation>
        <location evidence="1">Cell membrane</location>
        <topology evidence="1">Multi-pass membrane protein</topology>
    </subcellularLocation>
</comment>
<dbReference type="GO" id="GO:0005886">
    <property type="term" value="C:plasma membrane"/>
    <property type="evidence" value="ECO:0007669"/>
    <property type="project" value="UniProtKB-SubCell"/>
</dbReference>
<accession>A0ABD5RBW4</accession>
<feature type="transmembrane region" description="Helical" evidence="6">
    <location>
        <begin position="217"/>
        <end position="242"/>
    </location>
</feature>
<feature type="domain" description="Major facilitator superfamily (MFS) profile" evidence="7">
    <location>
        <begin position="13"/>
        <end position="393"/>
    </location>
</feature>
<dbReference type="PANTHER" id="PTHR43124">
    <property type="entry name" value="PURINE EFFLUX PUMP PBUE"/>
    <property type="match status" value="1"/>
</dbReference>
<feature type="transmembrane region" description="Helical" evidence="6">
    <location>
        <begin position="51"/>
        <end position="71"/>
    </location>
</feature>
<evidence type="ECO:0000256" key="4">
    <source>
        <dbReference type="ARBA" id="ARBA00022989"/>
    </source>
</evidence>
<dbReference type="Pfam" id="PF07690">
    <property type="entry name" value="MFS_1"/>
    <property type="match status" value="1"/>
</dbReference>
<dbReference type="CDD" id="cd17474">
    <property type="entry name" value="MFS_YfmO_like"/>
    <property type="match status" value="1"/>
</dbReference>
<dbReference type="InterPro" id="IPR011701">
    <property type="entry name" value="MFS"/>
</dbReference>
<evidence type="ECO:0000313" key="9">
    <source>
        <dbReference type="Proteomes" id="UP001596201"/>
    </source>
</evidence>
<keyword evidence="4 6" id="KW-1133">Transmembrane helix</keyword>
<dbReference type="SUPFAM" id="SSF103473">
    <property type="entry name" value="MFS general substrate transporter"/>
    <property type="match status" value="1"/>
</dbReference>